<evidence type="ECO:0000313" key="6">
    <source>
        <dbReference type="Proteomes" id="UP000596387"/>
    </source>
</evidence>
<protein>
    <submittedName>
        <fullName evidence="5">3-hydroxyacyl-CoA dehydrogenase</fullName>
        <ecNumber evidence="5">1.1.1.35</ecNumber>
    </submittedName>
</protein>
<dbReference type="RefSeq" id="WP_023851081.1">
    <property type="nucleotide sequence ID" value="NZ_CP047170.1"/>
</dbReference>
<dbReference type="InterPro" id="IPR006108">
    <property type="entry name" value="3HC_DH_C"/>
</dbReference>
<organism evidence="5 6">
    <name type="scientific">Ponticoccus alexandrii</name>
    <dbReference type="NCBI Taxonomy" id="1943633"/>
    <lineage>
        <taxon>Bacteria</taxon>
        <taxon>Pseudomonadati</taxon>
        <taxon>Pseudomonadota</taxon>
        <taxon>Alphaproteobacteria</taxon>
        <taxon>Rhodobacterales</taxon>
        <taxon>Roseobacteraceae</taxon>
        <taxon>Ponticoccus</taxon>
    </lineage>
</organism>
<dbReference type="EC" id="1.1.1.35" evidence="5"/>
<accession>A0ABX7FHD5</accession>
<keyword evidence="6" id="KW-1185">Reference proteome</keyword>
<dbReference type="SUPFAM" id="SSF48179">
    <property type="entry name" value="6-phosphogluconate dehydrogenase C-terminal domain-like"/>
    <property type="match status" value="1"/>
</dbReference>
<evidence type="ECO:0000313" key="5">
    <source>
        <dbReference type="EMBL" id="QRF69113.1"/>
    </source>
</evidence>
<dbReference type="PANTHER" id="PTHR48075:SF1">
    <property type="entry name" value="LAMBDA-CRYSTALLIN HOMOLOG"/>
    <property type="match status" value="1"/>
</dbReference>
<dbReference type="InterPro" id="IPR006180">
    <property type="entry name" value="3-OHacyl-CoA_DH_CS"/>
</dbReference>
<reference evidence="5 6" key="1">
    <citation type="submission" date="2019-12" db="EMBL/GenBank/DDBJ databases">
        <title>Complete Genome Sequence of a Quorum-Sensing Bacterium,Rhodobacteraceae bacterium C31, Isolated from a marine microalgae symbiotic bacteria.</title>
        <authorList>
            <person name="Zhang Y."/>
        </authorList>
    </citation>
    <scope>NUCLEOTIDE SEQUENCE [LARGE SCALE GENOMIC DNA]</scope>
    <source>
        <strain evidence="5 6">C31</strain>
        <plasmid evidence="5 6">p-SCP4</plasmid>
    </source>
</reference>
<dbReference type="PANTHER" id="PTHR48075">
    <property type="entry name" value="3-HYDROXYACYL-COA DEHYDROGENASE FAMILY PROTEIN"/>
    <property type="match status" value="1"/>
</dbReference>
<dbReference type="Pfam" id="PF00725">
    <property type="entry name" value="3HCDH"/>
    <property type="match status" value="1"/>
</dbReference>
<dbReference type="Pfam" id="PF02737">
    <property type="entry name" value="3HCDH_N"/>
    <property type="match status" value="1"/>
</dbReference>
<keyword evidence="5" id="KW-0614">Plasmid</keyword>
<evidence type="ECO:0000259" key="3">
    <source>
        <dbReference type="Pfam" id="PF00725"/>
    </source>
</evidence>
<dbReference type="InterPro" id="IPR006176">
    <property type="entry name" value="3-OHacyl-CoA_DH_NAD-bd"/>
</dbReference>
<dbReference type="InterPro" id="IPR013328">
    <property type="entry name" value="6PGD_dom2"/>
</dbReference>
<dbReference type="InterPro" id="IPR036291">
    <property type="entry name" value="NAD(P)-bd_dom_sf"/>
</dbReference>
<dbReference type="EMBL" id="CP047170">
    <property type="protein sequence ID" value="QRF69113.1"/>
    <property type="molecule type" value="Genomic_DNA"/>
</dbReference>
<dbReference type="PROSITE" id="PS00067">
    <property type="entry name" value="3HCDH"/>
    <property type="match status" value="1"/>
</dbReference>
<dbReference type="GO" id="GO:0003857">
    <property type="term" value="F:(3S)-3-hydroxyacyl-CoA dehydrogenase (NAD+) activity"/>
    <property type="evidence" value="ECO:0007669"/>
    <property type="project" value="UniProtKB-EC"/>
</dbReference>
<feature type="domain" description="3-hydroxyacyl-CoA dehydrogenase C-terminal" evidence="3">
    <location>
        <begin position="185"/>
        <end position="251"/>
    </location>
</feature>
<feature type="domain" description="3-hydroxyacyl-CoA dehydrogenase NAD binding" evidence="4">
    <location>
        <begin position="4"/>
        <end position="179"/>
    </location>
</feature>
<dbReference type="Gene3D" id="3.40.50.720">
    <property type="entry name" value="NAD(P)-binding Rossmann-like Domain"/>
    <property type="match status" value="1"/>
</dbReference>
<geneLocation type="plasmid" evidence="5 6">
    <name>p-SCP4</name>
</geneLocation>
<keyword evidence="2 5" id="KW-0560">Oxidoreductase</keyword>
<dbReference type="InterPro" id="IPR008927">
    <property type="entry name" value="6-PGluconate_DH-like_C_sf"/>
</dbReference>
<comment type="similarity">
    <text evidence="1">Belongs to the 3-hydroxyacyl-CoA dehydrogenase family.</text>
</comment>
<sequence>MTETVAIIGAGLIGRAWSALFARAGHNVQVWDADAAVLDRFAADMAVLCDTLRAEGLLQDRDGTLARIRTCPTLEEAVAGAGFVQENGPEKIEVKTDLFARLDAATPPGAIIASSTSAIVASRFTEALEHRHRCLVGHPVNPPHLVPVVELCPAPWTSTETMDRAEALYRDIGQVPVRMTRERDGFVLNRLQGALLGEALRLLGEGVVSVEGLDATIKDGLGLRWALMGPIETIDLNAPGGITDYATRYGGFYARLAQEPAGPEVFSVDNAEKIAATWPQDRSPETIRARQDRRDARLAALRRHLASEQS</sequence>
<dbReference type="Proteomes" id="UP000596387">
    <property type="component" value="Plasmid p-SCP4"/>
</dbReference>
<dbReference type="SUPFAM" id="SSF51735">
    <property type="entry name" value="NAD(P)-binding Rossmann-fold domains"/>
    <property type="match status" value="1"/>
</dbReference>
<evidence type="ECO:0000256" key="1">
    <source>
        <dbReference type="ARBA" id="ARBA00009463"/>
    </source>
</evidence>
<dbReference type="NCBIfam" id="NF004783">
    <property type="entry name" value="PRK06129.1"/>
    <property type="match status" value="1"/>
</dbReference>
<dbReference type="Gene3D" id="1.10.1040.10">
    <property type="entry name" value="N-(1-d-carboxylethyl)-l-norvaline Dehydrogenase, domain 2"/>
    <property type="match status" value="1"/>
</dbReference>
<evidence type="ECO:0000256" key="2">
    <source>
        <dbReference type="ARBA" id="ARBA00023002"/>
    </source>
</evidence>
<proteinExistence type="inferred from homology"/>
<name>A0ABX7FHD5_9RHOB</name>
<gene>
    <name evidence="5" type="ORF">GQA70_22415</name>
</gene>
<evidence type="ECO:0000259" key="4">
    <source>
        <dbReference type="Pfam" id="PF02737"/>
    </source>
</evidence>